<name>A0A285VLL7_9GAMM</name>
<proteinExistence type="predicted"/>
<gene>
    <name evidence="1" type="ORF">SAMN05421509_104290</name>
</gene>
<dbReference type="Proteomes" id="UP000219023">
    <property type="component" value="Unassembled WGS sequence"/>
</dbReference>
<organism evidence="1 2">
    <name type="scientific">Chromohalobacter canadensis</name>
    <dbReference type="NCBI Taxonomy" id="141389"/>
    <lineage>
        <taxon>Bacteria</taxon>
        <taxon>Pseudomonadati</taxon>
        <taxon>Pseudomonadota</taxon>
        <taxon>Gammaproteobacteria</taxon>
        <taxon>Oceanospirillales</taxon>
        <taxon>Halomonadaceae</taxon>
        <taxon>Chromohalobacter</taxon>
    </lineage>
</organism>
<reference evidence="1 2" key="1">
    <citation type="submission" date="2017-08" db="EMBL/GenBank/DDBJ databases">
        <authorList>
            <person name="de Groot N.N."/>
        </authorList>
    </citation>
    <scope>NUCLEOTIDE SEQUENCE [LARGE SCALE GENOMIC DNA]</scope>
    <source>
        <strain evidence="1 2">USBA 855</strain>
    </source>
</reference>
<protein>
    <submittedName>
        <fullName evidence="1">Uncharacterized protein</fullName>
    </submittedName>
</protein>
<evidence type="ECO:0000313" key="2">
    <source>
        <dbReference type="Proteomes" id="UP000219023"/>
    </source>
</evidence>
<accession>A0A285VLL7</accession>
<dbReference type="EMBL" id="OBQJ01000004">
    <property type="protein sequence ID" value="SOC54975.1"/>
    <property type="molecule type" value="Genomic_DNA"/>
</dbReference>
<evidence type="ECO:0000313" key="1">
    <source>
        <dbReference type="EMBL" id="SOC54975.1"/>
    </source>
</evidence>
<dbReference type="AlphaFoldDB" id="A0A285VLL7"/>
<sequence length="40" mass="4311">MILEKVSTGEDAFTPSPIAWNRRQVTQGTTPAKVAPLIAD</sequence>